<keyword evidence="6" id="KW-0648">Protein biosynthesis</keyword>
<name>A0ABP0E745_9ASCO</name>
<evidence type="ECO:0000256" key="6">
    <source>
        <dbReference type="ARBA" id="ARBA00022917"/>
    </source>
</evidence>
<keyword evidence="3 12" id="KW-0436">Ligase</keyword>
<dbReference type="Gene3D" id="3.40.50.800">
    <property type="entry name" value="Anticodon-binding domain"/>
    <property type="match status" value="1"/>
</dbReference>
<reference evidence="12 13" key="1">
    <citation type="submission" date="2024-01" db="EMBL/GenBank/DDBJ databases">
        <authorList>
            <consortium name="Genoscope - CEA"/>
            <person name="William W."/>
        </authorList>
    </citation>
    <scope>NUCLEOTIDE SEQUENCE [LARGE SCALE GENOMIC DNA]</scope>
    <source>
        <strain evidence="12 13">29B2s-10</strain>
    </source>
</reference>
<dbReference type="CDD" id="cd00773">
    <property type="entry name" value="HisRS-like_core"/>
    <property type="match status" value="1"/>
</dbReference>
<dbReference type="InterPro" id="IPR004516">
    <property type="entry name" value="HisRS/HisZ"/>
</dbReference>
<dbReference type="Pfam" id="PF13393">
    <property type="entry name" value="tRNA-synt_His"/>
    <property type="match status" value="1"/>
</dbReference>
<dbReference type="NCBIfam" id="TIGR00442">
    <property type="entry name" value="hisS"/>
    <property type="match status" value="1"/>
</dbReference>
<evidence type="ECO:0000256" key="2">
    <source>
        <dbReference type="ARBA" id="ARBA00012815"/>
    </source>
</evidence>
<feature type="domain" description="Anticodon-binding" evidence="10">
    <location>
        <begin position="431"/>
        <end position="529"/>
    </location>
</feature>
<feature type="region of interest" description="Disordered" evidence="9">
    <location>
        <begin position="23"/>
        <end position="51"/>
    </location>
</feature>
<dbReference type="PANTHER" id="PTHR11476">
    <property type="entry name" value="HISTIDYL-TRNA SYNTHETASE"/>
    <property type="match status" value="1"/>
</dbReference>
<comment type="catalytic activity">
    <reaction evidence="8">
        <text>tRNA(His) + L-histidine + ATP = L-histidyl-tRNA(His) + AMP + diphosphate + H(+)</text>
        <dbReference type="Rhea" id="RHEA:17313"/>
        <dbReference type="Rhea" id="RHEA-COMP:9665"/>
        <dbReference type="Rhea" id="RHEA-COMP:9689"/>
        <dbReference type="ChEBI" id="CHEBI:15378"/>
        <dbReference type="ChEBI" id="CHEBI:30616"/>
        <dbReference type="ChEBI" id="CHEBI:33019"/>
        <dbReference type="ChEBI" id="CHEBI:57595"/>
        <dbReference type="ChEBI" id="CHEBI:78442"/>
        <dbReference type="ChEBI" id="CHEBI:78527"/>
        <dbReference type="ChEBI" id="CHEBI:456215"/>
        <dbReference type="EC" id="6.1.1.21"/>
    </reaction>
</comment>
<dbReference type="CDD" id="cd00859">
    <property type="entry name" value="HisRS_anticodon"/>
    <property type="match status" value="1"/>
</dbReference>
<dbReference type="Pfam" id="PF03129">
    <property type="entry name" value="HGTP_anticodon"/>
    <property type="match status" value="1"/>
</dbReference>
<protein>
    <recommendedName>
        <fullName evidence="2">histidine--tRNA ligase</fullName>
        <ecNumber evidence="2">6.1.1.21</ecNumber>
    </recommendedName>
</protein>
<dbReference type="PANTHER" id="PTHR11476:SF7">
    <property type="entry name" value="HISTIDINE--TRNA LIGASE"/>
    <property type="match status" value="1"/>
</dbReference>
<evidence type="ECO:0000256" key="3">
    <source>
        <dbReference type="ARBA" id="ARBA00022598"/>
    </source>
</evidence>
<dbReference type="InterPro" id="IPR015807">
    <property type="entry name" value="His-tRNA-ligase"/>
</dbReference>
<dbReference type="SUPFAM" id="SSF55681">
    <property type="entry name" value="Class II aaRS and biotin synthetases"/>
    <property type="match status" value="1"/>
</dbReference>
<keyword evidence="13" id="KW-1185">Reference proteome</keyword>
<organism evidence="12 13">
    <name type="scientific">[Candida] anglica</name>
    <dbReference type="NCBI Taxonomy" id="148631"/>
    <lineage>
        <taxon>Eukaryota</taxon>
        <taxon>Fungi</taxon>
        <taxon>Dikarya</taxon>
        <taxon>Ascomycota</taxon>
        <taxon>Saccharomycotina</taxon>
        <taxon>Pichiomycetes</taxon>
        <taxon>Debaryomycetaceae</taxon>
        <taxon>Kurtzmaniella</taxon>
    </lineage>
</organism>
<proteinExistence type="inferred from homology"/>
<accession>A0ABP0E745</accession>
<dbReference type="HAMAP" id="MF_00127">
    <property type="entry name" value="His_tRNA_synth"/>
    <property type="match status" value="1"/>
</dbReference>
<dbReference type="Gene3D" id="3.30.930.10">
    <property type="entry name" value="Bira Bifunctional Protein, Domain 2"/>
    <property type="match status" value="1"/>
</dbReference>
<feature type="domain" description="Class II Histidinyl-tRNA synthetase (HisRS)-like catalytic core" evidence="11">
    <location>
        <begin position="60"/>
        <end position="340"/>
    </location>
</feature>
<evidence type="ECO:0000256" key="5">
    <source>
        <dbReference type="ARBA" id="ARBA00022840"/>
    </source>
</evidence>
<keyword evidence="4" id="KW-0547">Nucleotide-binding</keyword>
<dbReference type="InterPro" id="IPR045864">
    <property type="entry name" value="aa-tRNA-synth_II/BPL/LPL"/>
</dbReference>
<evidence type="ECO:0000256" key="1">
    <source>
        <dbReference type="ARBA" id="ARBA00008226"/>
    </source>
</evidence>
<evidence type="ECO:0000313" key="13">
    <source>
        <dbReference type="Proteomes" id="UP001497600"/>
    </source>
</evidence>
<evidence type="ECO:0000313" key="12">
    <source>
        <dbReference type="EMBL" id="CAK7896131.1"/>
    </source>
</evidence>
<sequence>MFRRFAPQITKVIRNMSTEAASAAATAAPPAVNTPKAGSKKSSKKSKKSEQFLLKTPKGTKDWADKDMVIREAIFSSLTSLFKKHGGVTIDTPVFELREILTGKYGEDSKLIYNLEDQGGELTSLRYDLTVPFARFVASNSISSIKRYHIAKVYRRDQPAMTKGRMREFYQCDFDIAGAYDSMVPDAEVLSILCEGMTGLGIKDFKIKLNHRKILDGIFQACGVKEEDVRKISSAVDKLDKSPWEVVKKEMVVEKGQDEAVADRIGEFVKLNGSIREVLELLKKNETLATNESAQAGIADMTTLADYVDAFEISDWIRFDLSLARGLDYYTGLIYECVTSASAPPKNAQELKAKATKDIKDANAEVEDASEFVGVGSIAAGGRYDGLVGMFSNGKSIPCIGISFGVERIFSIIQARAAKQLEKVSASQTDVFVMAFGGGEGWNGFLKERMAITRQLWAAGINTEYLYKSKANIRKQFDGAEKAGAKVAVILGKEEYPEGQLRIKVLSQGDDSDQGELIKVEDLISIVKQKLDAYNEDGIDEVTRMIRGL</sequence>
<evidence type="ECO:0000256" key="8">
    <source>
        <dbReference type="ARBA" id="ARBA00047639"/>
    </source>
</evidence>
<keyword evidence="5" id="KW-0067">ATP-binding</keyword>
<evidence type="ECO:0000256" key="9">
    <source>
        <dbReference type="SAM" id="MobiDB-lite"/>
    </source>
</evidence>
<dbReference type="InterPro" id="IPR041715">
    <property type="entry name" value="HisRS-like_core"/>
</dbReference>
<dbReference type="InterPro" id="IPR004154">
    <property type="entry name" value="Anticodon-bd"/>
</dbReference>
<feature type="compositionally biased region" description="Basic residues" evidence="9">
    <location>
        <begin position="38"/>
        <end position="47"/>
    </location>
</feature>
<evidence type="ECO:0000256" key="7">
    <source>
        <dbReference type="ARBA" id="ARBA00023146"/>
    </source>
</evidence>
<evidence type="ECO:0000259" key="11">
    <source>
        <dbReference type="Pfam" id="PF13393"/>
    </source>
</evidence>
<dbReference type="EMBL" id="OZ004254">
    <property type="protein sequence ID" value="CAK7896131.1"/>
    <property type="molecule type" value="Genomic_DNA"/>
</dbReference>
<evidence type="ECO:0000256" key="4">
    <source>
        <dbReference type="ARBA" id="ARBA00022741"/>
    </source>
</evidence>
<dbReference type="PIRSF" id="PIRSF001549">
    <property type="entry name" value="His-tRNA_synth"/>
    <property type="match status" value="1"/>
</dbReference>
<feature type="compositionally biased region" description="Low complexity" evidence="9">
    <location>
        <begin position="23"/>
        <end position="37"/>
    </location>
</feature>
<dbReference type="InterPro" id="IPR033656">
    <property type="entry name" value="HisRS_anticodon"/>
</dbReference>
<dbReference type="Proteomes" id="UP001497600">
    <property type="component" value="Chromosome B"/>
</dbReference>
<dbReference type="EC" id="6.1.1.21" evidence="2"/>
<gene>
    <name evidence="12" type="primary">HTS1</name>
    <name evidence="12" type="ORF">CAAN4_B03554</name>
</gene>
<dbReference type="SUPFAM" id="SSF52954">
    <property type="entry name" value="Class II aaRS ABD-related"/>
    <property type="match status" value="1"/>
</dbReference>
<keyword evidence="7" id="KW-0030">Aminoacyl-tRNA synthetase</keyword>
<evidence type="ECO:0000259" key="10">
    <source>
        <dbReference type="Pfam" id="PF03129"/>
    </source>
</evidence>
<comment type="similarity">
    <text evidence="1">Belongs to the class-II aminoacyl-tRNA synthetase family.</text>
</comment>
<dbReference type="InterPro" id="IPR036621">
    <property type="entry name" value="Anticodon-bd_dom_sf"/>
</dbReference>
<dbReference type="GO" id="GO:0016874">
    <property type="term" value="F:ligase activity"/>
    <property type="evidence" value="ECO:0007669"/>
    <property type="project" value="UniProtKB-KW"/>
</dbReference>